<sequence length="132" mass="14418">MLHDLNADRETPIVIRQVKYLNKIVEQDHSATKRVVRPMLGFKAFRCARILLAGIELMHMIAKGQMKCPDGSNPSAAEPFYSLAGGGLPGWGVRATIAFFIVPPDGPLSARIGGFIPLPGAICRHNTFPQPR</sequence>
<accession>H1SCZ0</accession>
<dbReference type="PATRIC" id="fig|1127483.3.peg.6097"/>
<evidence type="ECO:0000313" key="3">
    <source>
        <dbReference type="Proteomes" id="UP000005808"/>
    </source>
</evidence>
<dbReference type="Proteomes" id="UP000005808">
    <property type="component" value="Unassembled WGS sequence"/>
</dbReference>
<evidence type="ECO:0000259" key="1">
    <source>
        <dbReference type="Pfam" id="PF13610"/>
    </source>
</evidence>
<feature type="domain" description="DDE" evidence="1">
    <location>
        <begin position="14"/>
        <end position="65"/>
    </location>
</feature>
<dbReference type="Pfam" id="PF13610">
    <property type="entry name" value="DDE_Tnp_IS240"/>
    <property type="match status" value="1"/>
</dbReference>
<dbReference type="InterPro" id="IPR032874">
    <property type="entry name" value="DDE_dom"/>
</dbReference>
<proteinExistence type="predicted"/>
<dbReference type="AlphaFoldDB" id="H1SCZ0"/>
<reference evidence="2 3" key="1">
    <citation type="journal article" date="2012" name="J. Bacteriol.">
        <title>De Novo Genome Project of Cupriavidus basilensis OR16.</title>
        <authorList>
            <person name="Cserhati M."/>
            <person name="Kriszt B."/>
            <person name="Szoboszlay S."/>
            <person name="Toth A."/>
            <person name="Szabo I."/>
            <person name="Tancsics A."/>
            <person name="Nagy I."/>
            <person name="Horvath B."/>
            <person name="Nagy I."/>
            <person name="Kukolya J."/>
        </authorList>
    </citation>
    <scope>NUCLEOTIDE SEQUENCE [LARGE SCALE GENOMIC DNA]</scope>
    <source>
        <strain evidence="2 3">OR16</strain>
    </source>
</reference>
<comment type="caution">
    <text evidence="2">The sequence shown here is derived from an EMBL/GenBank/DDBJ whole genome shotgun (WGS) entry which is preliminary data.</text>
</comment>
<gene>
    <name evidence="2" type="ORF">OR16_30534</name>
</gene>
<dbReference type="EMBL" id="AHJE01000086">
    <property type="protein sequence ID" value="EHP39636.1"/>
    <property type="molecule type" value="Genomic_DNA"/>
</dbReference>
<organism evidence="2 3">
    <name type="scientific">Cupriavidus basilensis OR16</name>
    <dbReference type="NCBI Taxonomy" id="1127483"/>
    <lineage>
        <taxon>Bacteria</taxon>
        <taxon>Pseudomonadati</taxon>
        <taxon>Pseudomonadota</taxon>
        <taxon>Betaproteobacteria</taxon>
        <taxon>Burkholderiales</taxon>
        <taxon>Burkholderiaceae</taxon>
        <taxon>Cupriavidus</taxon>
    </lineage>
</organism>
<name>H1SCZ0_9BURK</name>
<evidence type="ECO:0000313" key="2">
    <source>
        <dbReference type="EMBL" id="EHP39636.1"/>
    </source>
</evidence>
<protein>
    <submittedName>
        <fullName evidence="2">Transposase</fullName>
    </submittedName>
</protein>